<dbReference type="KEGG" id="mhor:MSHOH_1071"/>
<feature type="domain" description="PKD" evidence="1">
    <location>
        <begin position="351"/>
        <end position="415"/>
    </location>
</feature>
<dbReference type="InterPro" id="IPR027618">
    <property type="entry name" value="Beta_prop_Msarc"/>
</dbReference>
<evidence type="ECO:0000313" key="3">
    <source>
        <dbReference type="Proteomes" id="UP000033101"/>
    </source>
</evidence>
<dbReference type="EMBL" id="CP009516">
    <property type="protein sequence ID" value="AKB77554.1"/>
    <property type="molecule type" value="Genomic_DNA"/>
</dbReference>
<evidence type="ECO:0000259" key="1">
    <source>
        <dbReference type="PROSITE" id="PS50093"/>
    </source>
</evidence>
<reference evidence="2 3" key="1">
    <citation type="submission" date="2014-07" db="EMBL/GenBank/DDBJ databases">
        <title>Methanogenic archaea and the global carbon cycle.</title>
        <authorList>
            <person name="Henriksen J.R."/>
            <person name="Luke J."/>
            <person name="Reinhart S."/>
            <person name="Benedict M.N."/>
            <person name="Youngblut N.D."/>
            <person name="Metcalf M.E."/>
            <person name="Whitaker R.J."/>
            <person name="Metcalf W.W."/>
        </authorList>
    </citation>
    <scope>NUCLEOTIDE SEQUENCE [LARGE SCALE GENOMIC DNA]</scope>
    <source>
        <strain evidence="2 3">HB-1</strain>
    </source>
</reference>
<dbReference type="InterPro" id="IPR013783">
    <property type="entry name" value="Ig-like_fold"/>
</dbReference>
<dbReference type="SUPFAM" id="SSF69304">
    <property type="entry name" value="Tricorn protease N-terminal domain"/>
    <property type="match status" value="1"/>
</dbReference>
<dbReference type="HOGENOM" id="CLU_009318_6_1_2"/>
<feature type="domain" description="PKD" evidence="1">
    <location>
        <begin position="518"/>
        <end position="612"/>
    </location>
</feature>
<keyword evidence="3" id="KW-1185">Reference proteome</keyword>
<name>A0A0E3S7Z6_9EURY</name>
<dbReference type="SMART" id="SM00089">
    <property type="entry name" value="PKD"/>
    <property type="match status" value="4"/>
</dbReference>
<proteinExistence type="predicted"/>
<dbReference type="AlphaFoldDB" id="A0A0E3S7Z6"/>
<dbReference type="PROSITE" id="PS50093">
    <property type="entry name" value="PKD"/>
    <property type="match status" value="4"/>
</dbReference>
<gene>
    <name evidence="2" type="ORF">MSHOH_1071</name>
</gene>
<organism evidence="2 3">
    <name type="scientific">Methanosarcina horonobensis HB-1 = JCM 15518</name>
    <dbReference type="NCBI Taxonomy" id="1434110"/>
    <lineage>
        <taxon>Archaea</taxon>
        <taxon>Methanobacteriati</taxon>
        <taxon>Methanobacteriota</taxon>
        <taxon>Stenosarchaea group</taxon>
        <taxon>Methanomicrobia</taxon>
        <taxon>Methanosarcinales</taxon>
        <taxon>Methanosarcinaceae</taxon>
        <taxon>Methanosarcina</taxon>
    </lineage>
</organism>
<evidence type="ECO:0000313" key="2">
    <source>
        <dbReference type="EMBL" id="AKB77554.1"/>
    </source>
</evidence>
<dbReference type="RefSeq" id="WP_048138026.1">
    <property type="nucleotide sequence ID" value="NZ_CP009516.1"/>
</dbReference>
<dbReference type="InterPro" id="IPR011042">
    <property type="entry name" value="6-blade_b-propeller_TolB-like"/>
</dbReference>
<dbReference type="PANTHER" id="PTHR36842:SF1">
    <property type="entry name" value="PROTEIN TOLB"/>
    <property type="match status" value="1"/>
</dbReference>
<dbReference type="PANTHER" id="PTHR36842">
    <property type="entry name" value="PROTEIN TOLB HOMOLOG"/>
    <property type="match status" value="1"/>
</dbReference>
<dbReference type="CDD" id="cd00146">
    <property type="entry name" value="PKD"/>
    <property type="match status" value="4"/>
</dbReference>
<feature type="domain" description="PKD" evidence="1">
    <location>
        <begin position="613"/>
        <end position="695"/>
    </location>
</feature>
<dbReference type="Proteomes" id="UP000033101">
    <property type="component" value="Chromosome"/>
</dbReference>
<dbReference type="NCBIfam" id="TIGR04275">
    <property type="entry name" value="beta_prop_Msarc"/>
    <property type="match status" value="7"/>
</dbReference>
<dbReference type="OrthoDB" id="103676at2157"/>
<sequence length="695" mass="77016">MRNKFFSVALALLFLVFVSAIASAGQEILVTSYGEKGFNPAIYDDKIVWTYNAYGDVVYMRNLSTGKEIQITDQSGSPPSIYGDRVVWEYTGSIYLYNTSSGIKTRLVAADSVNEGKIEYLSIYGDKVVWEDNRDQNYSSENWNIYVYDLSTSRETRVTSTPITTRTFATEEVAIYGDRIVWLGDRIDNGTTLDDIYMYNLSTSVETRVTTSGLASSPKIYGDRIVYMDWRSGNSSIYLYNISTSVETQVTKSESDHSISAFYGDRIVWEDYRNGNWDIYMYDLSTSTETQITTDISDQRKPAIYGNRIVWQDYRNTDLNNYYCEIYMYDFSDKPVMPFASFTTNVTSGYGNVPLTVLFTDTSTGGEPTSWYWDFGDGTNSKHAQTATHTFTKTGTYEVILTATNSAGSTTVKKSNCTTVTSPQAPVADFFSPEVESIYGESISTNETVSFTDNSTGSPTSWLWDFGDGVTSTARNPAHTYNAMGGYTVNLTVTNSIGIDTTGKYGYVLVGITDTSASPAHFSSNITNGSAPLTVIFHDDDAGIIDPIWRDWDFGDGVTQSYGVDNNASATPYATHVYEKPGKYTVTLYMDNRGGLSIMTKHNYITVTDPNMPLADFSANITSGPAPLVVLFTDTSTGPAPTSWLWDFGDGIDSKRTMNATHTFTNPGVYDVTLTVTNREGNNTMKKSSYITVTN</sequence>
<dbReference type="InterPro" id="IPR035986">
    <property type="entry name" value="PKD_dom_sf"/>
</dbReference>
<dbReference type="InterPro" id="IPR022409">
    <property type="entry name" value="PKD/Chitinase_dom"/>
</dbReference>
<dbReference type="GeneID" id="24830234"/>
<dbReference type="Gene3D" id="2.60.40.10">
    <property type="entry name" value="Immunoglobulins"/>
    <property type="match status" value="4"/>
</dbReference>
<protein>
    <submittedName>
        <fullName evidence="2">Cell surface protein</fullName>
    </submittedName>
</protein>
<dbReference type="PATRIC" id="fig|1434110.4.peg.1330"/>
<dbReference type="Gene3D" id="2.120.10.30">
    <property type="entry name" value="TolB, C-terminal domain"/>
    <property type="match status" value="2"/>
</dbReference>
<dbReference type="InterPro" id="IPR000601">
    <property type="entry name" value="PKD_dom"/>
</dbReference>
<dbReference type="Pfam" id="PF18911">
    <property type="entry name" value="PKD_4"/>
    <property type="match status" value="4"/>
</dbReference>
<feature type="domain" description="PKD" evidence="1">
    <location>
        <begin position="444"/>
        <end position="498"/>
    </location>
</feature>
<dbReference type="SUPFAM" id="SSF49299">
    <property type="entry name" value="PKD domain"/>
    <property type="match status" value="4"/>
</dbReference>
<dbReference type="FunFam" id="2.60.40.10:FF:000270">
    <property type="entry name" value="Cell surface protein"/>
    <property type="match status" value="3"/>
</dbReference>
<accession>A0A0E3S7Z6</accession>